<accession>A0A235EVB5</accession>
<sequence length="102" mass="11259">AVGISGLQAGEDVNEMCMANISTLDLASRVANEENLAEVVSIVTALNERDAKTSLEEMLNAEPTGEEGAKREPRLAKVLRLYRELPDDQRIDVRNALRVKHE</sequence>
<dbReference type="EMBL" id="NOIH01000046">
    <property type="protein sequence ID" value="OYD52365.1"/>
    <property type="molecule type" value="Genomic_DNA"/>
</dbReference>
<keyword evidence="2" id="KW-1185">Reference proteome</keyword>
<name>A0A235EVB5_9RHOO</name>
<evidence type="ECO:0000313" key="2">
    <source>
        <dbReference type="Proteomes" id="UP000215181"/>
    </source>
</evidence>
<reference evidence="1 2" key="1">
    <citation type="submission" date="2017-07" db="EMBL/GenBank/DDBJ databases">
        <title>Thauera sp. KNDSS-Mac4 genome sequence and assembly.</title>
        <authorList>
            <person name="Mayilraj S."/>
        </authorList>
    </citation>
    <scope>NUCLEOTIDE SEQUENCE [LARGE SCALE GENOMIC DNA]</scope>
    <source>
        <strain evidence="1 2">KNDSS-Mac4</strain>
    </source>
</reference>
<comment type="caution">
    <text evidence="1">The sequence shown here is derived from an EMBL/GenBank/DDBJ whole genome shotgun (WGS) entry which is preliminary data.</text>
</comment>
<dbReference type="AlphaFoldDB" id="A0A235EVB5"/>
<proteinExistence type="predicted"/>
<dbReference type="Proteomes" id="UP000215181">
    <property type="component" value="Unassembled WGS sequence"/>
</dbReference>
<feature type="non-terminal residue" evidence="1">
    <location>
        <position position="1"/>
    </location>
</feature>
<protein>
    <submittedName>
        <fullName evidence="1">Uncharacterized protein</fullName>
    </submittedName>
</protein>
<evidence type="ECO:0000313" key="1">
    <source>
        <dbReference type="EMBL" id="OYD52365.1"/>
    </source>
</evidence>
<organism evidence="1 2">
    <name type="scientific">Thauera propionica</name>
    <dbReference type="NCBI Taxonomy" id="2019431"/>
    <lineage>
        <taxon>Bacteria</taxon>
        <taxon>Pseudomonadati</taxon>
        <taxon>Pseudomonadota</taxon>
        <taxon>Betaproteobacteria</taxon>
        <taxon>Rhodocyclales</taxon>
        <taxon>Zoogloeaceae</taxon>
        <taxon>Thauera</taxon>
    </lineage>
</organism>
<gene>
    <name evidence="1" type="ORF">CGK74_18485</name>
</gene>